<feature type="non-terminal residue" evidence="2">
    <location>
        <position position="1"/>
    </location>
</feature>
<reference evidence="2" key="1">
    <citation type="journal article" date="2019" name="Sci. Rep.">
        <title>Draft genome of Tanacetum cinerariifolium, the natural source of mosquito coil.</title>
        <authorList>
            <person name="Yamashiro T."/>
            <person name="Shiraishi A."/>
            <person name="Satake H."/>
            <person name="Nakayama K."/>
        </authorList>
    </citation>
    <scope>NUCLEOTIDE SEQUENCE</scope>
</reference>
<sequence>FIADPRVPLILRRNFLSIAHAIIDVHEGEIILRHDEQSFTLKCGDTPSISYNNFESLNKVDLIDAGESDFYSKEIENFLNDDSIPIGTESSVFDPEGDILLIEKLLNEDPFQLPSMNLNQAKSFIEEPEYSFSMGYEHFSTTLVTKLDKVVESSIKNLVPIPHEYEVTSDNKSESNEPIKNDSSTFTNLLFGDRDDLTSNDNKSILDDDEIYFDELESHVESNFVESLSNHDTLKREHAEYISLIERLITINPCPRPTVRINIATDTDELLPLGFENDDSEGEIDVIDDLHVVNSISNSKNELSDNEASDFDNPSFPRPPSKPPDAKFDFELDAGGEISVVMNDNDEFECLDPSDENDDYFPFMFVIRIFLPYLIYFEVFPFLLSAESEDTIFDPGISV</sequence>
<dbReference type="EMBL" id="BKCJ010145550">
    <property type="protein sequence ID" value="GEY01349.1"/>
    <property type="molecule type" value="Genomic_DNA"/>
</dbReference>
<proteinExistence type="predicted"/>
<evidence type="ECO:0000313" key="2">
    <source>
        <dbReference type="EMBL" id="GEY01349.1"/>
    </source>
</evidence>
<comment type="caution">
    <text evidence="2">The sequence shown here is derived from an EMBL/GenBank/DDBJ whole genome shotgun (WGS) entry which is preliminary data.</text>
</comment>
<name>A0A699HC85_TANCI</name>
<organism evidence="2">
    <name type="scientific">Tanacetum cinerariifolium</name>
    <name type="common">Dalmatian daisy</name>
    <name type="synonym">Chrysanthemum cinerariifolium</name>
    <dbReference type="NCBI Taxonomy" id="118510"/>
    <lineage>
        <taxon>Eukaryota</taxon>
        <taxon>Viridiplantae</taxon>
        <taxon>Streptophyta</taxon>
        <taxon>Embryophyta</taxon>
        <taxon>Tracheophyta</taxon>
        <taxon>Spermatophyta</taxon>
        <taxon>Magnoliopsida</taxon>
        <taxon>eudicotyledons</taxon>
        <taxon>Gunneridae</taxon>
        <taxon>Pentapetalae</taxon>
        <taxon>asterids</taxon>
        <taxon>campanulids</taxon>
        <taxon>Asterales</taxon>
        <taxon>Asteraceae</taxon>
        <taxon>Asteroideae</taxon>
        <taxon>Anthemideae</taxon>
        <taxon>Anthemidinae</taxon>
        <taxon>Tanacetum</taxon>
    </lineage>
</organism>
<feature type="region of interest" description="Disordered" evidence="1">
    <location>
        <begin position="301"/>
        <end position="324"/>
    </location>
</feature>
<protein>
    <recommendedName>
        <fullName evidence="3">Reverse transcriptase domain-containing protein</fullName>
    </recommendedName>
</protein>
<evidence type="ECO:0000256" key="1">
    <source>
        <dbReference type="SAM" id="MobiDB-lite"/>
    </source>
</evidence>
<gene>
    <name evidence="2" type="ORF">Tci_373323</name>
</gene>
<accession>A0A699HC85</accession>
<dbReference type="AlphaFoldDB" id="A0A699HC85"/>
<evidence type="ECO:0008006" key="3">
    <source>
        <dbReference type="Google" id="ProtNLM"/>
    </source>
</evidence>